<dbReference type="InterPro" id="IPR008758">
    <property type="entry name" value="Peptidase_S28"/>
</dbReference>
<organism evidence="1 2">
    <name type="scientific">Dinothrombium tinctorium</name>
    <dbReference type="NCBI Taxonomy" id="1965070"/>
    <lineage>
        <taxon>Eukaryota</taxon>
        <taxon>Metazoa</taxon>
        <taxon>Ecdysozoa</taxon>
        <taxon>Arthropoda</taxon>
        <taxon>Chelicerata</taxon>
        <taxon>Arachnida</taxon>
        <taxon>Acari</taxon>
        <taxon>Acariformes</taxon>
        <taxon>Trombidiformes</taxon>
        <taxon>Prostigmata</taxon>
        <taxon>Anystina</taxon>
        <taxon>Parasitengona</taxon>
        <taxon>Trombidioidea</taxon>
        <taxon>Trombidiidae</taxon>
        <taxon>Dinothrombium</taxon>
    </lineage>
</organism>
<dbReference type="EMBL" id="NCKU01019540">
    <property type="protein sequence ID" value="RWR98714.1"/>
    <property type="molecule type" value="Genomic_DNA"/>
</dbReference>
<dbReference type="GO" id="GO:0006508">
    <property type="term" value="P:proteolysis"/>
    <property type="evidence" value="ECO:0007669"/>
    <property type="project" value="UniProtKB-KW"/>
</dbReference>
<dbReference type="GO" id="GO:0070008">
    <property type="term" value="F:serine-type exopeptidase activity"/>
    <property type="evidence" value="ECO:0007669"/>
    <property type="project" value="InterPro"/>
</dbReference>
<dbReference type="Proteomes" id="UP000285301">
    <property type="component" value="Unassembled WGS sequence"/>
</dbReference>
<keyword evidence="1" id="KW-0378">Hydrolase</keyword>
<protein>
    <submittedName>
        <fullName evidence="1">Putative serine protease K12H4.7-like protein</fullName>
    </submittedName>
</protein>
<feature type="non-terminal residue" evidence="1">
    <location>
        <position position="67"/>
    </location>
</feature>
<accession>A0A3S4Q4K6</accession>
<evidence type="ECO:0000313" key="1">
    <source>
        <dbReference type="EMBL" id="RWR98714.1"/>
    </source>
</evidence>
<gene>
    <name evidence="1" type="ORF">B4U79_12725</name>
</gene>
<dbReference type="OrthoDB" id="1735038at2759"/>
<name>A0A3S4Q4K6_9ACAR</name>
<proteinExistence type="predicted"/>
<dbReference type="InterPro" id="IPR029058">
    <property type="entry name" value="AB_hydrolase_fold"/>
</dbReference>
<evidence type="ECO:0000313" key="2">
    <source>
        <dbReference type="Proteomes" id="UP000285301"/>
    </source>
</evidence>
<dbReference type="AlphaFoldDB" id="A0A3S4Q4K6"/>
<sequence>KKVKYTNELYGGNKINVTNVIFTQGSEDLWRELEVTKSTNPTSKAILIDGASECSDIDDSDSEYDSP</sequence>
<reference evidence="1 2" key="1">
    <citation type="journal article" date="2018" name="Gigascience">
        <title>Genomes of trombidid mites reveal novel predicted allergens and laterally-transferred genes associated with secondary metabolism.</title>
        <authorList>
            <person name="Dong X."/>
            <person name="Chaisiri K."/>
            <person name="Xia D."/>
            <person name="Armstrong S.D."/>
            <person name="Fang Y."/>
            <person name="Donnelly M.J."/>
            <person name="Kadowaki T."/>
            <person name="McGarry J.W."/>
            <person name="Darby A.C."/>
            <person name="Makepeace B.L."/>
        </authorList>
    </citation>
    <scope>NUCLEOTIDE SEQUENCE [LARGE SCALE GENOMIC DNA]</scope>
    <source>
        <strain evidence="1">UoL-WK</strain>
    </source>
</reference>
<dbReference type="Gene3D" id="3.40.50.1820">
    <property type="entry name" value="alpha/beta hydrolase"/>
    <property type="match status" value="1"/>
</dbReference>
<keyword evidence="2" id="KW-1185">Reference proteome</keyword>
<keyword evidence="1" id="KW-0645">Protease</keyword>
<comment type="caution">
    <text evidence="1">The sequence shown here is derived from an EMBL/GenBank/DDBJ whole genome shotgun (WGS) entry which is preliminary data.</text>
</comment>
<dbReference type="Pfam" id="PF05577">
    <property type="entry name" value="Peptidase_S28"/>
    <property type="match status" value="1"/>
</dbReference>
<feature type="non-terminal residue" evidence="1">
    <location>
        <position position="1"/>
    </location>
</feature>